<evidence type="ECO:0000256" key="3">
    <source>
        <dbReference type="ARBA" id="ARBA00022692"/>
    </source>
</evidence>
<evidence type="ECO:0000256" key="5">
    <source>
        <dbReference type="ARBA" id="ARBA00023136"/>
    </source>
</evidence>
<dbReference type="GO" id="GO:0005886">
    <property type="term" value="C:plasma membrane"/>
    <property type="evidence" value="ECO:0007669"/>
    <property type="project" value="UniProtKB-SubCell"/>
</dbReference>
<dbReference type="PANTHER" id="PTHR23427">
    <property type="entry name" value="SURFEIT LOCUS PROTEIN"/>
    <property type="match status" value="1"/>
</dbReference>
<dbReference type="PANTHER" id="PTHR23427:SF2">
    <property type="entry name" value="SURFEIT LOCUS PROTEIN 1"/>
    <property type="match status" value="1"/>
</dbReference>
<gene>
    <name evidence="8" type="ORF">ISF6_1239</name>
</gene>
<evidence type="ECO:0000256" key="7">
    <source>
        <dbReference type="SAM" id="MobiDB-lite"/>
    </source>
</evidence>
<dbReference type="STRING" id="1547922.ISF6_1239"/>
<dbReference type="Pfam" id="PF02104">
    <property type="entry name" value="SURF1"/>
    <property type="match status" value="1"/>
</dbReference>
<dbReference type="PROSITE" id="PS50895">
    <property type="entry name" value="SURF1"/>
    <property type="match status" value="1"/>
</dbReference>
<dbReference type="InterPro" id="IPR002994">
    <property type="entry name" value="Surf1/Shy1"/>
</dbReference>
<sequence>MVTGAQRGAAGAPTADRPAGRSRRLALLATLLLLAAALGFTALAAWQLQRREAKLALIERTTARLAARPVALPPPADWPRVDAAAAAYTRVQARGRWRPGADTRVQAVTALGAGHWLLSPLQLDGGGTVLVNRGWVPPGSGPVPAPSGPVQLTGLLRASEPHGAFLRANDPAAGRWTSRDVAAIAAARGLGPVAPFFIDAAADPTAPAGAPVGGLTVVAFPNNHAVYALTWSALALMSLCAIVLVWREHGRPAAPSAAAARRVRPGGAAATERPGDGDAD</sequence>
<keyword evidence="9" id="KW-1185">Reference proteome</keyword>
<dbReference type="RefSeq" id="WP_054019514.1">
    <property type="nucleotide sequence ID" value="NZ_BBYR01000023.1"/>
</dbReference>
<evidence type="ECO:0000256" key="6">
    <source>
        <dbReference type="RuleBase" id="RU363076"/>
    </source>
</evidence>
<comment type="subcellular location">
    <subcellularLocation>
        <location evidence="6">Cell membrane</location>
        <topology evidence="6">Multi-pass membrane protein</topology>
    </subcellularLocation>
    <subcellularLocation>
        <location evidence="1">Membrane</location>
    </subcellularLocation>
</comment>
<evidence type="ECO:0000256" key="1">
    <source>
        <dbReference type="ARBA" id="ARBA00004370"/>
    </source>
</evidence>
<dbReference type="Proteomes" id="UP000037660">
    <property type="component" value="Unassembled WGS sequence"/>
</dbReference>
<dbReference type="InterPro" id="IPR045214">
    <property type="entry name" value="Surf1/Surf4"/>
</dbReference>
<evidence type="ECO:0000313" key="8">
    <source>
        <dbReference type="EMBL" id="GAP35466.1"/>
    </source>
</evidence>
<evidence type="ECO:0000313" key="9">
    <source>
        <dbReference type="Proteomes" id="UP000037660"/>
    </source>
</evidence>
<reference evidence="9" key="1">
    <citation type="submission" date="2015-07" db="EMBL/GenBank/DDBJ databases">
        <title>Discovery of a poly(ethylene terephthalate assimilation.</title>
        <authorList>
            <person name="Yoshida S."/>
            <person name="Hiraga K."/>
            <person name="Takehana T."/>
            <person name="Taniguchi I."/>
            <person name="Yamaji H."/>
            <person name="Maeda Y."/>
            <person name="Toyohara K."/>
            <person name="Miyamoto K."/>
            <person name="Kimura Y."/>
            <person name="Oda K."/>
        </authorList>
    </citation>
    <scope>NUCLEOTIDE SEQUENCE [LARGE SCALE GENOMIC DNA]</scope>
    <source>
        <strain evidence="9">NBRC 110686 / TISTR 2288 / 201-F6</strain>
    </source>
</reference>
<comment type="caution">
    <text evidence="6">Lacks conserved residue(s) required for the propagation of feature annotation.</text>
</comment>
<dbReference type="CDD" id="cd06662">
    <property type="entry name" value="SURF1"/>
    <property type="match status" value="1"/>
</dbReference>
<organism evidence="8 9">
    <name type="scientific">Piscinibacter sakaiensis</name>
    <name type="common">Ideonella sakaiensis</name>
    <dbReference type="NCBI Taxonomy" id="1547922"/>
    <lineage>
        <taxon>Bacteria</taxon>
        <taxon>Pseudomonadati</taxon>
        <taxon>Pseudomonadota</taxon>
        <taxon>Betaproteobacteria</taxon>
        <taxon>Burkholderiales</taxon>
        <taxon>Sphaerotilaceae</taxon>
        <taxon>Piscinibacter</taxon>
    </lineage>
</organism>
<keyword evidence="3 6" id="KW-0812">Transmembrane</keyword>
<protein>
    <recommendedName>
        <fullName evidence="6">SURF1-like protein</fullName>
    </recommendedName>
</protein>
<keyword evidence="4 6" id="KW-1133">Transmembrane helix</keyword>
<dbReference type="EMBL" id="BBYR01000023">
    <property type="protein sequence ID" value="GAP35466.1"/>
    <property type="molecule type" value="Genomic_DNA"/>
</dbReference>
<dbReference type="OrthoDB" id="9807214at2"/>
<feature type="transmembrane region" description="Helical" evidence="6">
    <location>
        <begin position="225"/>
        <end position="246"/>
    </location>
</feature>
<proteinExistence type="inferred from homology"/>
<keyword evidence="6" id="KW-1003">Cell membrane</keyword>
<reference evidence="8 9" key="2">
    <citation type="journal article" date="2016" name="Science">
        <title>A bacterium that degrades and assimilates poly(ethylene terephthalate).</title>
        <authorList>
            <person name="Yoshida S."/>
            <person name="Hiraga K."/>
            <person name="Takehana T."/>
            <person name="Taniguchi I."/>
            <person name="Yamaji H."/>
            <person name="Maeda Y."/>
            <person name="Toyohara K."/>
            <person name="Miyamoto K."/>
            <person name="Kimura Y."/>
            <person name="Oda K."/>
        </authorList>
    </citation>
    <scope>NUCLEOTIDE SEQUENCE [LARGE SCALE GENOMIC DNA]</scope>
    <source>
        <strain evidence="9">NBRC 110686 / TISTR 2288 / 201-F6</strain>
    </source>
</reference>
<accession>A0A0K8NYK7</accession>
<name>A0A0K8NYK7_PISS1</name>
<dbReference type="AlphaFoldDB" id="A0A0K8NYK7"/>
<keyword evidence="5 6" id="KW-0472">Membrane</keyword>
<comment type="similarity">
    <text evidence="2 6">Belongs to the SURF1 family.</text>
</comment>
<evidence type="ECO:0000256" key="4">
    <source>
        <dbReference type="ARBA" id="ARBA00022989"/>
    </source>
</evidence>
<feature type="region of interest" description="Disordered" evidence="7">
    <location>
        <begin position="255"/>
        <end position="280"/>
    </location>
</feature>
<feature type="compositionally biased region" description="Low complexity" evidence="7">
    <location>
        <begin position="255"/>
        <end position="270"/>
    </location>
</feature>
<evidence type="ECO:0000256" key="2">
    <source>
        <dbReference type="ARBA" id="ARBA00007165"/>
    </source>
</evidence>
<comment type="caution">
    <text evidence="8">The sequence shown here is derived from an EMBL/GenBank/DDBJ whole genome shotgun (WGS) entry which is preliminary data.</text>
</comment>